<dbReference type="OrthoDB" id="3790270at2759"/>
<accession>A0A6G1ILL9</accession>
<evidence type="ECO:0000313" key="3">
    <source>
        <dbReference type="Proteomes" id="UP000799291"/>
    </source>
</evidence>
<evidence type="ECO:0000313" key="2">
    <source>
        <dbReference type="EMBL" id="KAF2679045.1"/>
    </source>
</evidence>
<reference evidence="2" key="1">
    <citation type="journal article" date="2020" name="Stud. Mycol.">
        <title>101 Dothideomycetes genomes: a test case for predicting lifestyles and emergence of pathogens.</title>
        <authorList>
            <person name="Haridas S."/>
            <person name="Albert R."/>
            <person name="Binder M."/>
            <person name="Bloem J."/>
            <person name="Labutti K."/>
            <person name="Salamov A."/>
            <person name="Andreopoulos B."/>
            <person name="Baker S."/>
            <person name="Barry K."/>
            <person name="Bills G."/>
            <person name="Bluhm B."/>
            <person name="Cannon C."/>
            <person name="Castanera R."/>
            <person name="Culley D."/>
            <person name="Daum C."/>
            <person name="Ezra D."/>
            <person name="Gonzalez J."/>
            <person name="Henrissat B."/>
            <person name="Kuo A."/>
            <person name="Liang C."/>
            <person name="Lipzen A."/>
            <person name="Lutzoni F."/>
            <person name="Magnuson J."/>
            <person name="Mondo S."/>
            <person name="Nolan M."/>
            <person name="Ohm R."/>
            <person name="Pangilinan J."/>
            <person name="Park H.-J."/>
            <person name="Ramirez L."/>
            <person name="Alfaro M."/>
            <person name="Sun H."/>
            <person name="Tritt A."/>
            <person name="Yoshinaga Y."/>
            <person name="Zwiers L.-H."/>
            <person name="Turgeon B."/>
            <person name="Goodwin S."/>
            <person name="Spatafora J."/>
            <person name="Crous P."/>
            <person name="Grigoriev I."/>
        </authorList>
    </citation>
    <scope>NUCLEOTIDE SEQUENCE</scope>
    <source>
        <strain evidence="2">CBS 122367</strain>
    </source>
</reference>
<proteinExistence type="predicted"/>
<gene>
    <name evidence="2" type="ORF">K458DRAFT_461457</name>
</gene>
<dbReference type="Proteomes" id="UP000799291">
    <property type="component" value="Unassembled WGS sequence"/>
</dbReference>
<organism evidence="2 3">
    <name type="scientific">Lentithecium fluviatile CBS 122367</name>
    <dbReference type="NCBI Taxonomy" id="1168545"/>
    <lineage>
        <taxon>Eukaryota</taxon>
        <taxon>Fungi</taxon>
        <taxon>Dikarya</taxon>
        <taxon>Ascomycota</taxon>
        <taxon>Pezizomycotina</taxon>
        <taxon>Dothideomycetes</taxon>
        <taxon>Pleosporomycetidae</taxon>
        <taxon>Pleosporales</taxon>
        <taxon>Massarineae</taxon>
        <taxon>Lentitheciaceae</taxon>
        <taxon>Lentithecium</taxon>
    </lineage>
</organism>
<sequence>MDEKGVLLGQAQVSRVIVSDIWGYHKRHAALRKQPGGRELVTAIEAVSANGKALSPLIVFKAKHHSERWVQLKGGRIDWNFAVSRRG</sequence>
<dbReference type="AlphaFoldDB" id="A0A6G1ILL9"/>
<protein>
    <recommendedName>
        <fullName evidence="1">DDE-1 domain-containing protein</fullName>
    </recommendedName>
</protein>
<keyword evidence="3" id="KW-1185">Reference proteome</keyword>
<evidence type="ECO:0000259" key="1">
    <source>
        <dbReference type="Pfam" id="PF03184"/>
    </source>
</evidence>
<dbReference type="GO" id="GO:0003676">
    <property type="term" value="F:nucleic acid binding"/>
    <property type="evidence" value="ECO:0007669"/>
    <property type="project" value="InterPro"/>
</dbReference>
<dbReference type="EMBL" id="MU005606">
    <property type="protein sequence ID" value="KAF2679045.1"/>
    <property type="molecule type" value="Genomic_DNA"/>
</dbReference>
<feature type="domain" description="DDE-1" evidence="1">
    <location>
        <begin position="38"/>
        <end position="87"/>
    </location>
</feature>
<name>A0A6G1ILL9_9PLEO</name>
<dbReference type="InterPro" id="IPR004875">
    <property type="entry name" value="DDE_SF_endonuclease_dom"/>
</dbReference>
<dbReference type="Pfam" id="PF03184">
    <property type="entry name" value="DDE_1"/>
    <property type="match status" value="1"/>
</dbReference>